<sequence>MSLRIEVKKLREAPIDLEIDCPPDHLDLVDREYRFRKRVTGMVHFTLVEQRVRGQGFVETIAEAECVRCLRVVEVPIRGIVDVFYENNPALLTPEAQMGALEDETLYWFDGDIVHPEEQLRESLMIELPMLPLCKPDCKGLCVHCGADLNEGPCACREEQAEELEPWKAALKQIRLK</sequence>
<proteinExistence type="predicted"/>
<gene>
    <name evidence="1" type="ORF">BRCON_0151</name>
</gene>
<dbReference type="PANTHER" id="PTHR34374">
    <property type="entry name" value="LARGE RIBOSOMAL RNA SUBUNIT ACCUMULATION PROTEIN YCED HOMOLOG 1, CHLOROPLASTIC"/>
    <property type="match status" value="1"/>
</dbReference>
<dbReference type="InterPro" id="IPR003772">
    <property type="entry name" value="YceD"/>
</dbReference>
<dbReference type="EMBL" id="CP030759">
    <property type="protein sequence ID" value="AXA34928.1"/>
    <property type="molecule type" value="Genomic_DNA"/>
</dbReference>
<reference evidence="1 2" key="1">
    <citation type="submission" date="2018-05" db="EMBL/GenBank/DDBJ databases">
        <title>A metagenomic window into the 2 km-deep terrestrial subsurface aquifer revealed taxonomically and functionally diverse microbial community comprising novel uncultured bacterial lineages.</title>
        <authorList>
            <person name="Kadnikov V.V."/>
            <person name="Mardanov A.V."/>
            <person name="Beletsky A.V."/>
            <person name="Banks D."/>
            <person name="Pimenov N.V."/>
            <person name="Frank Y.A."/>
            <person name="Karnachuk O.V."/>
            <person name="Ravin N.V."/>
        </authorList>
    </citation>
    <scope>NUCLEOTIDE SEQUENCE [LARGE SCALE GENOMIC DNA]</scope>
    <source>
        <strain evidence="1">BY</strain>
    </source>
</reference>
<evidence type="ECO:0008006" key="3">
    <source>
        <dbReference type="Google" id="ProtNLM"/>
    </source>
</evidence>
<evidence type="ECO:0000313" key="1">
    <source>
        <dbReference type="EMBL" id="AXA34928.1"/>
    </source>
</evidence>
<name>A0A2Z4Y235_SUMC1</name>
<dbReference type="KEGG" id="schv:BRCON_0151"/>
<organism evidence="1 2">
    <name type="scientific">Sumerlaea chitinivorans</name>
    <dbReference type="NCBI Taxonomy" id="2250252"/>
    <lineage>
        <taxon>Bacteria</taxon>
        <taxon>Candidatus Sumerlaeota</taxon>
        <taxon>Candidatus Sumerlaeia</taxon>
        <taxon>Candidatus Sumerlaeales</taxon>
        <taxon>Candidatus Sumerlaeaceae</taxon>
        <taxon>Candidatus Sumerlaea</taxon>
    </lineage>
</organism>
<dbReference type="AlphaFoldDB" id="A0A2Z4Y235"/>
<evidence type="ECO:0000313" key="2">
    <source>
        <dbReference type="Proteomes" id="UP000262583"/>
    </source>
</evidence>
<dbReference type="PANTHER" id="PTHR34374:SF1">
    <property type="entry name" value="LARGE RIBOSOMAL RNA SUBUNIT ACCUMULATION PROTEIN YCED HOMOLOG 1, CHLOROPLASTIC"/>
    <property type="match status" value="1"/>
</dbReference>
<dbReference type="Pfam" id="PF02620">
    <property type="entry name" value="YceD"/>
    <property type="match status" value="1"/>
</dbReference>
<protein>
    <recommendedName>
        <fullName evidence="3">DUF177 domain-containing protein</fullName>
    </recommendedName>
</protein>
<accession>A0A2Z4Y235</accession>
<dbReference type="Proteomes" id="UP000262583">
    <property type="component" value="Chromosome"/>
</dbReference>